<dbReference type="SMART" id="SM00835">
    <property type="entry name" value="Cupin_1"/>
    <property type="match status" value="1"/>
</dbReference>
<evidence type="ECO:0000256" key="4">
    <source>
        <dbReference type="ARBA" id="ARBA00022723"/>
    </source>
</evidence>
<evidence type="ECO:0000256" key="6">
    <source>
        <dbReference type="SAM" id="SignalP"/>
    </source>
</evidence>
<evidence type="ECO:0000259" key="7">
    <source>
        <dbReference type="SMART" id="SM00835"/>
    </source>
</evidence>
<dbReference type="SUPFAM" id="SSF51182">
    <property type="entry name" value="RmlC-like cupins"/>
    <property type="match status" value="1"/>
</dbReference>
<protein>
    <recommendedName>
        <fullName evidence="7">Cupin type-1 domain-containing protein</fullName>
    </recommendedName>
</protein>
<dbReference type="InterPro" id="IPR014710">
    <property type="entry name" value="RmlC-like_jellyroll"/>
</dbReference>
<comment type="subcellular location">
    <subcellularLocation>
        <location evidence="1">Secreted</location>
    </subcellularLocation>
</comment>
<reference evidence="8 9" key="1">
    <citation type="submission" date="2023-08" db="EMBL/GenBank/DDBJ databases">
        <title>Black Yeasts Isolated from many extreme environments.</title>
        <authorList>
            <person name="Coleine C."/>
            <person name="Stajich J.E."/>
            <person name="Selbmann L."/>
        </authorList>
    </citation>
    <scope>NUCLEOTIDE SEQUENCE [LARGE SCALE GENOMIC DNA]</scope>
    <source>
        <strain evidence="8 9">CCFEE 5910</strain>
    </source>
</reference>
<keyword evidence="5" id="KW-0464">Manganese</keyword>
<feature type="domain" description="Cupin type-1" evidence="7">
    <location>
        <begin position="85"/>
        <end position="223"/>
    </location>
</feature>
<name>A0AAN7Y6Q6_9EURO</name>
<dbReference type="InterPro" id="IPR006045">
    <property type="entry name" value="Cupin_1"/>
</dbReference>
<dbReference type="GO" id="GO:0030145">
    <property type="term" value="F:manganese ion binding"/>
    <property type="evidence" value="ECO:0007669"/>
    <property type="project" value="InterPro"/>
</dbReference>
<dbReference type="Gene3D" id="2.60.120.10">
    <property type="entry name" value="Jelly Rolls"/>
    <property type="match status" value="1"/>
</dbReference>
<evidence type="ECO:0000313" key="9">
    <source>
        <dbReference type="Proteomes" id="UP001309876"/>
    </source>
</evidence>
<evidence type="ECO:0000256" key="3">
    <source>
        <dbReference type="ARBA" id="ARBA00022525"/>
    </source>
</evidence>
<dbReference type="InterPro" id="IPR001929">
    <property type="entry name" value="Germin"/>
</dbReference>
<comment type="similarity">
    <text evidence="2">Belongs to the germin family.</text>
</comment>
<dbReference type="AlphaFoldDB" id="A0AAN7Y6Q6"/>
<sequence>MFSKLITIAAILSVVTAVPYRLVQRQQPDYPDNGTLVNAPVATNLTRPNPDYNQTTLAAIKGAYTASERLAYIASLGDPNDYFKFDLTPNGSHSNAANGLGGQGYLAHVGNYPVLMGTGLSVAIGYLNPCGLDSIHVHNRATEMVTLVSGVSLKTGFVLEDGYDLPVMVEIGLYQGTIRPMGSLHWEFNDHCEPAVFVASLSNEDPGVSRTAQNFFINPQEIVEANLAYPSWLDSVNTTDYRAQLPAAFAQGAKACYQRCGLTYNPNQAGGISK</sequence>
<evidence type="ECO:0000256" key="1">
    <source>
        <dbReference type="ARBA" id="ARBA00004613"/>
    </source>
</evidence>
<accession>A0AAN7Y6Q6</accession>
<keyword evidence="9" id="KW-1185">Reference proteome</keyword>
<dbReference type="InterPro" id="IPR011051">
    <property type="entry name" value="RmlC_Cupin_sf"/>
</dbReference>
<feature type="signal peptide" evidence="6">
    <location>
        <begin position="1"/>
        <end position="17"/>
    </location>
</feature>
<dbReference type="CDD" id="cd02241">
    <property type="entry name" value="cupin_OxOx"/>
    <property type="match status" value="1"/>
</dbReference>
<keyword evidence="4" id="KW-0479">Metal-binding</keyword>
<feature type="chain" id="PRO_5042837634" description="Cupin type-1 domain-containing protein" evidence="6">
    <location>
        <begin position="18"/>
        <end position="274"/>
    </location>
</feature>
<dbReference type="Proteomes" id="UP001309876">
    <property type="component" value="Unassembled WGS sequence"/>
</dbReference>
<keyword evidence="3" id="KW-0964">Secreted</keyword>
<gene>
    <name evidence="8" type="ORF">LTR05_003746</name>
</gene>
<dbReference type="GO" id="GO:0005576">
    <property type="term" value="C:extracellular region"/>
    <property type="evidence" value="ECO:0007669"/>
    <property type="project" value="UniProtKB-SubCell"/>
</dbReference>
<organism evidence="8 9">
    <name type="scientific">Lithohypha guttulata</name>
    <dbReference type="NCBI Taxonomy" id="1690604"/>
    <lineage>
        <taxon>Eukaryota</taxon>
        <taxon>Fungi</taxon>
        <taxon>Dikarya</taxon>
        <taxon>Ascomycota</taxon>
        <taxon>Pezizomycotina</taxon>
        <taxon>Eurotiomycetes</taxon>
        <taxon>Chaetothyriomycetidae</taxon>
        <taxon>Chaetothyriales</taxon>
        <taxon>Trichomeriaceae</taxon>
        <taxon>Lithohypha</taxon>
    </lineage>
</organism>
<evidence type="ECO:0000313" key="8">
    <source>
        <dbReference type="EMBL" id="KAK5086578.1"/>
    </source>
</evidence>
<evidence type="ECO:0000256" key="5">
    <source>
        <dbReference type="ARBA" id="ARBA00023211"/>
    </source>
</evidence>
<dbReference type="PANTHER" id="PTHR31238">
    <property type="entry name" value="GERMIN-LIKE PROTEIN SUBFAMILY 3 MEMBER 3"/>
    <property type="match status" value="1"/>
</dbReference>
<comment type="caution">
    <text evidence="8">The sequence shown here is derived from an EMBL/GenBank/DDBJ whole genome shotgun (WGS) entry which is preliminary data.</text>
</comment>
<proteinExistence type="inferred from homology"/>
<dbReference type="EMBL" id="JAVRRJ010000003">
    <property type="protein sequence ID" value="KAK5086578.1"/>
    <property type="molecule type" value="Genomic_DNA"/>
</dbReference>
<evidence type="ECO:0000256" key="2">
    <source>
        <dbReference type="ARBA" id="ARBA00007456"/>
    </source>
</evidence>
<keyword evidence="6" id="KW-0732">Signal</keyword>
<dbReference type="Pfam" id="PF00190">
    <property type="entry name" value="Cupin_1"/>
    <property type="match status" value="1"/>
</dbReference>